<organism evidence="2 3">
    <name type="scientific">Scopulibacillus darangshiensis</name>
    <dbReference type="NCBI Taxonomy" id="442528"/>
    <lineage>
        <taxon>Bacteria</taxon>
        <taxon>Bacillati</taxon>
        <taxon>Bacillota</taxon>
        <taxon>Bacilli</taxon>
        <taxon>Bacillales</taxon>
        <taxon>Sporolactobacillaceae</taxon>
        <taxon>Scopulibacillus</taxon>
    </lineage>
</organism>
<protein>
    <submittedName>
        <fullName evidence="2">Alpha-beta hydrolase superfamily lysophospholipase</fullName>
    </submittedName>
</protein>
<sequence length="315" mass="37166">MPETEDIRKVLDRLANWDQPINFHQPVEMTPDITAYLNYYGFNIDNIDFHFGKIDIDETKIMVQIFSPKQNKGTVFLLHGYLDHVGYLNHIIQYLNDHHYNVISYDLQGHGLSEGEKASVDAFSDYVLTLEKLMRKTKKEMPLPMYIIGHSTGGAIAINYALKHNDHHFEKLVLAAPLIRSNYWYLSKLGFYLMKPFPFIDDIRRNFRENSSNEKYLTFSKKDPLQSKTIPLEWLGALINWNEKIKTYPPTDIQTCIIQGDKDETVEWKYNLEFVKKKFHHLEVCHIENGRHQLFNEKKSIREKVFTNITKFFNN</sequence>
<dbReference type="PRINTS" id="PR00111">
    <property type="entry name" value="ABHYDROLASE"/>
</dbReference>
<dbReference type="Proteomes" id="UP000295416">
    <property type="component" value="Unassembled WGS sequence"/>
</dbReference>
<name>A0A4R2P4D1_9BACL</name>
<gene>
    <name evidence="2" type="ORF">EV207_11436</name>
</gene>
<dbReference type="InterPro" id="IPR022742">
    <property type="entry name" value="Hydrolase_4"/>
</dbReference>
<proteinExistence type="predicted"/>
<evidence type="ECO:0000313" key="3">
    <source>
        <dbReference type="Proteomes" id="UP000295416"/>
    </source>
</evidence>
<reference evidence="2 3" key="1">
    <citation type="submission" date="2019-03" db="EMBL/GenBank/DDBJ databases">
        <title>Genomic Encyclopedia of Type Strains, Phase IV (KMG-IV): sequencing the most valuable type-strain genomes for metagenomic binning, comparative biology and taxonomic classification.</title>
        <authorList>
            <person name="Goeker M."/>
        </authorList>
    </citation>
    <scope>NUCLEOTIDE SEQUENCE [LARGE SCALE GENOMIC DNA]</scope>
    <source>
        <strain evidence="2 3">DSM 19377</strain>
    </source>
</reference>
<dbReference type="EMBL" id="SLXK01000014">
    <property type="protein sequence ID" value="TCP28914.1"/>
    <property type="molecule type" value="Genomic_DNA"/>
</dbReference>
<accession>A0A4R2P4D1</accession>
<dbReference type="AlphaFoldDB" id="A0A4R2P4D1"/>
<dbReference type="Gene3D" id="3.40.50.1820">
    <property type="entry name" value="alpha/beta hydrolase"/>
    <property type="match status" value="1"/>
</dbReference>
<dbReference type="GO" id="GO:0016787">
    <property type="term" value="F:hydrolase activity"/>
    <property type="evidence" value="ECO:0007669"/>
    <property type="project" value="UniProtKB-KW"/>
</dbReference>
<dbReference type="InterPro" id="IPR000073">
    <property type="entry name" value="AB_hydrolase_1"/>
</dbReference>
<dbReference type="InterPro" id="IPR051044">
    <property type="entry name" value="MAG_DAG_Lipase"/>
</dbReference>
<feature type="domain" description="Serine aminopeptidase S33" evidence="1">
    <location>
        <begin position="70"/>
        <end position="298"/>
    </location>
</feature>
<dbReference type="RefSeq" id="WP_132746218.1">
    <property type="nucleotide sequence ID" value="NZ_SLXK01000014.1"/>
</dbReference>
<dbReference type="SUPFAM" id="SSF53474">
    <property type="entry name" value="alpha/beta-Hydrolases"/>
    <property type="match status" value="1"/>
</dbReference>
<dbReference type="Pfam" id="PF12146">
    <property type="entry name" value="Hydrolase_4"/>
    <property type="match status" value="1"/>
</dbReference>
<evidence type="ECO:0000313" key="2">
    <source>
        <dbReference type="EMBL" id="TCP28914.1"/>
    </source>
</evidence>
<dbReference type="InterPro" id="IPR029058">
    <property type="entry name" value="AB_hydrolase_fold"/>
</dbReference>
<dbReference type="OrthoDB" id="5614837at2"/>
<keyword evidence="3" id="KW-1185">Reference proteome</keyword>
<keyword evidence="2" id="KW-0378">Hydrolase</keyword>
<dbReference type="PANTHER" id="PTHR11614">
    <property type="entry name" value="PHOSPHOLIPASE-RELATED"/>
    <property type="match status" value="1"/>
</dbReference>
<comment type="caution">
    <text evidence="2">The sequence shown here is derived from an EMBL/GenBank/DDBJ whole genome shotgun (WGS) entry which is preliminary data.</text>
</comment>
<evidence type="ECO:0000259" key="1">
    <source>
        <dbReference type="Pfam" id="PF12146"/>
    </source>
</evidence>